<evidence type="ECO:0000313" key="2">
    <source>
        <dbReference type="EMBL" id="GAI58979.1"/>
    </source>
</evidence>
<dbReference type="InterPro" id="IPR032823">
    <property type="entry name" value="BCA_ABC_TP_C"/>
</dbReference>
<comment type="caution">
    <text evidence="2">The sequence shown here is derived from an EMBL/GenBank/DDBJ whole genome shotgun (WGS) entry which is preliminary data.</text>
</comment>
<proteinExistence type="predicted"/>
<evidence type="ECO:0000259" key="1">
    <source>
        <dbReference type="Pfam" id="PF12399"/>
    </source>
</evidence>
<organism evidence="2">
    <name type="scientific">marine sediment metagenome</name>
    <dbReference type="NCBI Taxonomy" id="412755"/>
    <lineage>
        <taxon>unclassified sequences</taxon>
        <taxon>metagenomes</taxon>
        <taxon>ecological metagenomes</taxon>
    </lineage>
</organism>
<reference evidence="2" key="1">
    <citation type="journal article" date="2014" name="Front. Microbiol.">
        <title>High frequency of phylogenetically diverse reductive dehalogenase-homologous genes in deep subseafloor sedimentary metagenomes.</title>
        <authorList>
            <person name="Kawai M."/>
            <person name="Futagami T."/>
            <person name="Toyoda A."/>
            <person name="Takaki Y."/>
            <person name="Nishi S."/>
            <person name="Hori S."/>
            <person name="Arai W."/>
            <person name="Tsubouchi T."/>
            <person name="Morono Y."/>
            <person name="Uchiyama I."/>
            <person name="Ito T."/>
            <person name="Fujiyama A."/>
            <person name="Inagaki F."/>
            <person name="Takami H."/>
        </authorList>
    </citation>
    <scope>NUCLEOTIDE SEQUENCE</scope>
    <source>
        <strain evidence="2">Expedition CK06-06</strain>
    </source>
</reference>
<accession>X1RU34</accession>
<dbReference type="AlphaFoldDB" id="X1RU34"/>
<feature type="domain" description="Branched-chain amino acid ATP-binding cassette transporter C-terminal" evidence="1">
    <location>
        <begin position="41"/>
        <end position="66"/>
    </location>
</feature>
<name>X1RU34_9ZZZZ</name>
<dbReference type="Pfam" id="PF12399">
    <property type="entry name" value="BCA_ABC_TP_C"/>
    <property type="match status" value="1"/>
</dbReference>
<protein>
    <recommendedName>
        <fullName evidence="1">Branched-chain amino acid ATP-binding cassette transporter C-terminal domain-containing protein</fullName>
    </recommendedName>
</protein>
<dbReference type="EMBL" id="BARW01003874">
    <property type="protein sequence ID" value="GAI58979.1"/>
    <property type="molecule type" value="Genomic_DNA"/>
</dbReference>
<sequence length="68" mass="7912">MEDFFFRFVDLNFFRGGNRVKHLANSENFKLKFLKVIIDITIAEGNPVEIQHNPEVIKAYLGVEAHYA</sequence>
<gene>
    <name evidence="2" type="ORF">S12H4_09516</name>
</gene>